<dbReference type="AlphaFoldDB" id="A0A1G8KDJ6"/>
<dbReference type="InterPro" id="IPR014729">
    <property type="entry name" value="Rossmann-like_a/b/a_fold"/>
</dbReference>
<evidence type="ECO:0008006" key="3">
    <source>
        <dbReference type="Google" id="ProtNLM"/>
    </source>
</evidence>
<dbReference type="SUPFAM" id="SSF52402">
    <property type="entry name" value="Adenine nucleotide alpha hydrolases-like"/>
    <property type="match status" value="1"/>
</dbReference>
<sequence>MTALPPALHSALRAPEVLIVAVSGGVDSLCLSAAAQVARAGAGLRLVHAVSPAVPQAATTRVQRFAAERGLDLALIASGEFEDPRYRANPVDRCYYCKTHLYGTLADLAQQGAVAAGTNLDDLGDFRPGLRAAAERGVIHPFVDAAMTKADVRALARALGLQEIAELPAAPCLASRIETGLRVEPADLAMIDAVEEALRADLGAVTLRCRRTHAGLAVELDAAILAGLSADRQQALSALARAACLPHGGGDLPLTLRPYRQGSAFLHD</sequence>
<gene>
    <name evidence="1" type="ORF">SAMN04487993_1004186</name>
</gene>
<evidence type="ECO:0000313" key="2">
    <source>
        <dbReference type="Proteomes" id="UP000199093"/>
    </source>
</evidence>
<proteinExistence type="predicted"/>
<accession>A0A1G8KDJ6</accession>
<dbReference type="PANTHER" id="PTHR43169:SF2">
    <property type="entry name" value="NAD_GMP SYNTHASE DOMAIN-CONTAINING PROTEIN"/>
    <property type="match status" value="1"/>
</dbReference>
<dbReference type="Proteomes" id="UP000199093">
    <property type="component" value="Unassembled WGS sequence"/>
</dbReference>
<dbReference type="InterPro" id="IPR052188">
    <property type="entry name" value="Ni-pincer_cofactor_biosynth"/>
</dbReference>
<dbReference type="RefSeq" id="WP_089844998.1">
    <property type="nucleotide sequence ID" value="NZ_FNEJ01000004.1"/>
</dbReference>
<dbReference type="PANTHER" id="PTHR43169">
    <property type="entry name" value="EXSB FAMILY PROTEIN"/>
    <property type="match status" value="1"/>
</dbReference>
<dbReference type="OrthoDB" id="9776919at2"/>
<keyword evidence="2" id="KW-1185">Reference proteome</keyword>
<protein>
    <recommendedName>
        <fullName evidence="3">Adenine nucleotide alpha hydrolase</fullName>
    </recommendedName>
</protein>
<name>A0A1G8KDJ6_9RHOB</name>
<dbReference type="STRING" id="555512.SAMN04487993_1004186"/>
<organism evidence="1 2">
    <name type="scientific">Salipiger marinus</name>
    <dbReference type="NCBI Taxonomy" id="555512"/>
    <lineage>
        <taxon>Bacteria</taxon>
        <taxon>Pseudomonadati</taxon>
        <taxon>Pseudomonadota</taxon>
        <taxon>Alphaproteobacteria</taxon>
        <taxon>Rhodobacterales</taxon>
        <taxon>Roseobacteraceae</taxon>
        <taxon>Salipiger</taxon>
    </lineage>
</organism>
<reference evidence="1 2" key="1">
    <citation type="submission" date="2016-10" db="EMBL/GenBank/DDBJ databases">
        <authorList>
            <person name="de Groot N.N."/>
        </authorList>
    </citation>
    <scope>NUCLEOTIDE SEQUENCE [LARGE SCALE GENOMIC DNA]</scope>
    <source>
        <strain evidence="1 2">DSM 26424</strain>
    </source>
</reference>
<evidence type="ECO:0000313" key="1">
    <source>
        <dbReference type="EMBL" id="SDI41481.1"/>
    </source>
</evidence>
<dbReference type="EMBL" id="FNEJ01000004">
    <property type="protein sequence ID" value="SDI41481.1"/>
    <property type="molecule type" value="Genomic_DNA"/>
</dbReference>
<dbReference type="Gene3D" id="3.40.50.620">
    <property type="entry name" value="HUPs"/>
    <property type="match status" value="1"/>
</dbReference>